<evidence type="ECO:0000313" key="2">
    <source>
        <dbReference type="Proteomes" id="UP000620156"/>
    </source>
</evidence>
<protein>
    <submittedName>
        <fullName evidence="1">Uncharacterized protein</fullName>
    </submittedName>
</protein>
<organism evidence="1 2">
    <name type="scientific">Streptomyces ruber</name>
    <dbReference type="NCBI Taxonomy" id="83378"/>
    <lineage>
        <taxon>Bacteria</taxon>
        <taxon>Bacillati</taxon>
        <taxon>Actinomycetota</taxon>
        <taxon>Actinomycetes</taxon>
        <taxon>Kitasatosporales</taxon>
        <taxon>Streptomycetaceae</taxon>
        <taxon>Streptomyces</taxon>
    </lineage>
</organism>
<comment type="caution">
    <text evidence="1">The sequence shown here is derived from an EMBL/GenBank/DDBJ whole genome shotgun (WGS) entry which is preliminary data.</text>
</comment>
<reference evidence="1" key="2">
    <citation type="submission" date="2020-09" db="EMBL/GenBank/DDBJ databases">
        <authorList>
            <person name="Sun Q."/>
            <person name="Ohkuma M."/>
        </authorList>
    </citation>
    <scope>NUCLEOTIDE SEQUENCE</scope>
    <source>
        <strain evidence="1">JCM 3131</strain>
    </source>
</reference>
<keyword evidence="2" id="KW-1185">Reference proteome</keyword>
<dbReference type="EMBL" id="BMQK01000025">
    <property type="protein sequence ID" value="GGQ86939.1"/>
    <property type="molecule type" value="Genomic_DNA"/>
</dbReference>
<sequence length="70" mass="7550">MPVEFLLDHFLQCVQQPGVGPFGRAAEVGRGDRHSGLQGDGDNVHMHGHARVARTYGIVGYETVGYETVG</sequence>
<accession>A0A918F010</accession>
<evidence type="ECO:0000313" key="1">
    <source>
        <dbReference type="EMBL" id="GGQ86939.1"/>
    </source>
</evidence>
<name>A0A918F010_9ACTN</name>
<gene>
    <name evidence="1" type="ORF">GCM10010145_65460</name>
</gene>
<dbReference type="AlphaFoldDB" id="A0A918F010"/>
<reference evidence="1" key="1">
    <citation type="journal article" date="2014" name="Int. J. Syst. Evol. Microbiol.">
        <title>Complete genome sequence of Corynebacterium casei LMG S-19264T (=DSM 44701T), isolated from a smear-ripened cheese.</title>
        <authorList>
            <consortium name="US DOE Joint Genome Institute (JGI-PGF)"/>
            <person name="Walter F."/>
            <person name="Albersmeier A."/>
            <person name="Kalinowski J."/>
            <person name="Ruckert C."/>
        </authorList>
    </citation>
    <scope>NUCLEOTIDE SEQUENCE</scope>
    <source>
        <strain evidence="1">JCM 3131</strain>
    </source>
</reference>
<dbReference type="Proteomes" id="UP000620156">
    <property type="component" value="Unassembled WGS sequence"/>
</dbReference>
<proteinExistence type="predicted"/>